<evidence type="ECO:0000256" key="1">
    <source>
        <dbReference type="SAM" id="MobiDB-lite"/>
    </source>
</evidence>
<keyword evidence="2" id="KW-1133">Transmembrane helix</keyword>
<feature type="compositionally biased region" description="Basic and acidic residues" evidence="1">
    <location>
        <begin position="1"/>
        <end position="12"/>
    </location>
</feature>
<dbReference type="PANTHER" id="PTHR43130:SF3">
    <property type="entry name" value="HTH-TYPE TRANSCRIPTIONAL REGULATOR RV1931C"/>
    <property type="match status" value="1"/>
</dbReference>
<dbReference type="Pfam" id="PF01965">
    <property type="entry name" value="DJ-1_PfpI"/>
    <property type="match status" value="1"/>
</dbReference>
<feature type="domain" description="DJ-1/PfpI" evidence="3">
    <location>
        <begin position="208"/>
        <end position="361"/>
    </location>
</feature>
<dbReference type="InterPro" id="IPR052158">
    <property type="entry name" value="INH-QAR"/>
</dbReference>
<name>A0ABW1AB42_9ACTN</name>
<protein>
    <submittedName>
        <fullName evidence="4">DJ-1/PfpI family protein</fullName>
    </submittedName>
</protein>
<keyword evidence="2" id="KW-0812">Transmembrane</keyword>
<organism evidence="4 5">
    <name type="scientific">Actinomadura rugatobispora</name>
    <dbReference type="NCBI Taxonomy" id="1994"/>
    <lineage>
        <taxon>Bacteria</taxon>
        <taxon>Bacillati</taxon>
        <taxon>Actinomycetota</taxon>
        <taxon>Actinomycetes</taxon>
        <taxon>Streptosporangiales</taxon>
        <taxon>Thermomonosporaceae</taxon>
        <taxon>Actinomadura</taxon>
    </lineage>
</organism>
<gene>
    <name evidence="4" type="ORF">ACFPZN_32935</name>
</gene>
<feature type="transmembrane region" description="Helical" evidence="2">
    <location>
        <begin position="66"/>
        <end position="83"/>
    </location>
</feature>
<keyword evidence="2" id="KW-0472">Membrane</keyword>
<evidence type="ECO:0000313" key="5">
    <source>
        <dbReference type="Proteomes" id="UP001596074"/>
    </source>
</evidence>
<evidence type="ECO:0000313" key="4">
    <source>
        <dbReference type="EMBL" id="MFC5750455.1"/>
    </source>
</evidence>
<feature type="transmembrane region" description="Helical" evidence="2">
    <location>
        <begin position="95"/>
        <end position="113"/>
    </location>
</feature>
<feature type="transmembrane region" description="Helical" evidence="2">
    <location>
        <begin position="566"/>
        <end position="587"/>
    </location>
</feature>
<feature type="transmembrane region" description="Helical" evidence="2">
    <location>
        <begin position="156"/>
        <end position="176"/>
    </location>
</feature>
<dbReference type="Proteomes" id="UP001596074">
    <property type="component" value="Unassembled WGS sequence"/>
</dbReference>
<feature type="transmembrane region" description="Helical" evidence="2">
    <location>
        <begin position="32"/>
        <end position="54"/>
    </location>
</feature>
<evidence type="ECO:0000256" key="2">
    <source>
        <dbReference type="SAM" id="Phobius"/>
    </source>
</evidence>
<feature type="region of interest" description="Disordered" evidence="1">
    <location>
        <begin position="1"/>
        <end position="21"/>
    </location>
</feature>
<reference evidence="5" key="1">
    <citation type="journal article" date="2019" name="Int. J. Syst. Evol. Microbiol.">
        <title>The Global Catalogue of Microorganisms (GCM) 10K type strain sequencing project: providing services to taxonomists for standard genome sequencing and annotation.</title>
        <authorList>
            <consortium name="The Broad Institute Genomics Platform"/>
            <consortium name="The Broad Institute Genome Sequencing Center for Infectious Disease"/>
            <person name="Wu L."/>
            <person name="Ma J."/>
        </authorList>
    </citation>
    <scope>NUCLEOTIDE SEQUENCE [LARGE SCALE GENOMIC DNA]</scope>
    <source>
        <strain evidence="5">KCTC 42087</strain>
    </source>
</reference>
<keyword evidence="5" id="KW-1185">Reference proteome</keyword>
<sequence>MNPTELERDERASGSPESGGARGSWWRFAGHYLEMVLAMLAGMLVVGGAVGLVVDYSHADHPTAGSLEMAFAMSVGMVAWMRYRGHGWAGTLEMTAAMCAPLVVLLPLLWAGVISGDAVMMLLHVLMLPAMLVAMLRRRDEYRAVHHGRGDRVVRVAGRAMVVVLALALLPAPVYLAGSRSYEASQYTRPEATTVAAAPPAHDPAKRTVAVVVGNEGANIADALVSYEVLAATRAFNVYTVAPARRAVPLLGGLDLVPDLDFAELGRRLGGSAPDVTVVPAMADSEPAVTAWVRDTASRGLLLSVCTGAEVLAEAGLLDGRDATSHWYRISGFEQDHPEVNWRRGIRYVDDGNVISTGGLLSAVDGSLRVVERLLGDEAATAAARTIGWRHYSPGKAATLPDSKLTVGDAVLHTLNVGFRWDAPTVGVVLTNGVGEIELAAAFDPYAEHSMAARTLAVGTAAIRSRHGLTFVPRAGVAEAADRVDRLLVPGAGAAARPDPGVAAAARRAGVPVKYLQDRPGFAFDAGLRDVASTMDVPTARWAAKILEYPVAGVGLSGPGWPWTLLLRPLLLGLAGLVLVFGAARVVRSRRS</sequence>
<dbReference type="RefSeq" id="WP_378286197.1">
    <property type="nucleotide sequence ID" value="NZ_JBHSON010000053.1"/>
</dbReference>
<dbReference type="SUPFAM" id="SSF52317">
    <property type="entry name" value="Class I glutamine amidotransferase-like"/>
    <property type="match status" value="2"/>
</dbReference>
<dbReference type="InterPro" id="IPR029062">
    <property type="entry name" value="Class_I_gatase-like"/>
</dbReference>
<evidence type="ECO:0000259" key="3">
    <source>
        <dbReference type="Pfam" id="PF01965"/>
    </source>
</evidence>
<dbReference type="EMBL" id="JBHSON010000053">
    <property type="protein sequence ID" value="MFC5750455.1"/>
    <property type="molecule type" value="Genomic_DNA"/>
</dbReference>
<dbReference type="Gene3D" id="3.40.50.880">
    <property type="match status" value="2"/>
</dbReference>
<comment type="caution">
    <text evidence="4">The sequence shown here is derived from an EMBL/GenBank/DDBJ whole genome shotgun (WGS) entry which is preliminary data.</text>
</comment>
<accession>A0ABW1AB42</accession>
<dbReference type="PANTHER" id="PTHR43130">
    <property type="entry name" value="ARAC-FAMILY TRANSCRIPTIONAL REGULATOR"/>
    <property type="match status" value="1"/>
</dbReference>
<proteinExistence type="predicted"/>
<feature type="transmembrane region" description="Helical" evidence="2">
    <location>
        <begin position="119"/>
        <end position="136"/>
    </location>
</feature>
<dbReference type="InterPro" id="IPR002818">
    <property type="entry name" value="DJ-1/PfpI"/>
</dbReference>